<gene>
    <name evidence="2" type="ORF">BGZ95_003009</name>
</gene>
<keyword evidence="3" id="KW-1185">Reference proteome</keyword>
<proteinExistence type="predicted"/>
<accession>A0AAD4D4U2</accession>
<evidence type="ECO:0000313" key="2">
    <source>
        <dbReference type="EMBL" id="KAG0266718.1"/>
    </source>
</evidence>
<name>A0AAD4D4U2_9FUNG</name>
<dbReference type="EMBL" id="JAAAIL010001664">
    <property type="protein sequence ID" value="KAG0266718.1"/>
    <property type="molecule type" value="Genomic_DNA"/>
</dbReference>
<dbReference type="AlphaFoldDB" id="A0AAD4D4U2"/>
<sequence length="175" mass="20208">MPKNKGPHINPSKCLQDLPLSDITSSLNQLQNGASVPTEEARALRYKARLAEARTETNEDDDRQRQQPVGPKGHRGDRGQGFTLRLRMEMVEIFRHFSKKTDTNVTSNNFGEFMDIPIKRQSIAQWNKDFNKIKFDVAHGRGDKRALSRNPDDLIRHILDKTVFEWLREVRKNNG</sequence>
<feature type="compositionally biased region" description="Basic and acidic residues" evidence="1">
    <location>
        <begin position="52"/>
        <end position="65"/>
    </location>
</feature>
<feature type="region of interest" description="Disordered" evidence="1">
    <location>
        <begin position="52"/>
        <end position="81"/>
    </location>
</feature>
<protein>
    <submittedName>
        <fullName evidence="2">Uncharacterized protein</fullName>
    </submittedName>
</protein>
<comment type="caution">
    <text evidence="2">The sequence shown here is derived from an EMBL/GenBank/DDBJ whole genome shotgun (WGS) entry which is preliminary data.</text>
</comment>
<organism evidence="2 3">
    <name type="scientific">Linnemannia exigua</name>
    <dbReference type="NCBI Taxonomy" id="604196"/>
    <lineage>
        <taxon>Eukaryota</taxon>
        <taxon>Fungi</taxon>
        <taxon>Fungi incertae sedis</taxon>
        <taxon>Mucoromycota</taxon>
        <taxon>Mortierellomycotina</taxon>
        <taxon>Mortierellomycetes</taxon>
        <taxon>Mortierellales</taxon>
        <taxon>Mortierellaceae</taxon>
        <taxon>Linnemannia</taxon>
    </lineage>
</organism>
<dbReference type="Proteomes" id="UP001194580">
    <property type="component" value="Unassembled WGS sequence"/>
</dbReference>
<evidence type="ECO:0000256" key="1">
    <source>
        <dbReference type="SAM" id="MobiDB-lite"/>
    </source>
</evidence>
<evidence type="ECO:0000313" key="3">
    <source>
        <dbReference type="Proteomes" id="UP001194580"/>
    </source>
</evidence>
<feature type="non-terminal residue" evidence="2">
    <location>
        <position position="175"/>
    </location>
</feature>
<reference evidence="2" key="1">
    <citation type="journal article" date="2020" name="Fungal Divers.">
        <title>Resolving the Mortierellaceae phylogeny through synthesis of multi-gene phylogenetics and phylogenomics.</title>
        <authorList>
            <person name="Vandepol N."/>
            <person name="Liber J."/>
            <person name="Desiro A."/>
            <person name="Na H."/>
            <person name="Kennedy M."/>
            <person name="Barry K."/>
            <person name="Grigoriev I.V."/>
            <person name="Miller A.N."/>
            <person name="O'Donnell K."/>
            <person name="Stajich J.E."/>
            <person name="Bonito G."/>
        </authorList>
    </citation>
    <scope>NUCLEOTIDE SEQUENCE</scope>
    <source>
        <strain evidence="2">NRRL 28262</strain>
    </source>
</reference>